<keyword evidence="4" id="KW-1185">Reference proteome</keyword>
<evidence type="ECO:0000256" key="2">
    <source>
        <dbReference type="SAM" id="Phobius"/>
    </source>
</evidence>
<evidence type="ECO:0000313" key="3">
    <source>
        <dbReference type="EMBL" id="OCH97447.1"/>
    </source>
</evidence>
<keyword evidence="2" id="KW-0472">Membrane</keyword>
<name>A0ABX2XS51_9GAMM</name>
<organism evidence="3 4">
    <name type="scientific">Legionella jamestowniensis</name>
    <dbReference type="NCBI Taxonomy" id="455"/>
    <lineage>
        <taxon>Bacteria</taxon>
        <taxon>Pseudomonadati</taxon>
        <taxon>Pseudomonadota</taxon>
        <taxon>Gammaproteobacteria</taxon>
        <taxon>Legionellales</taxon>
        <taxon>Legionellaceae</taxon>
        <taxon>Legionella</taxon>
    </lineage>
</organism>
<dbReference type="EMBL" id="LYOZ01000037">
    <property type="protein sequence ID" value="OCH97447.1"/>
    <property type="molecule type" value="Genomic_DNA"/>
</dbReference>
<dbReference type="Proteomes" id="UP000093336">
    <property type="component" value="Unassembled WGS sequence"/>
</dbReference>
<reference evidence="3 4" key="1">
    <citation type="submission" date="2016-05" db="EMBL/GenBank/DDBJ databases">
        <authorList>
            <person name="Prochazka B."/>
            <person name="Indra A."/>
            <person name="Hasenberger P."/>
            <person name="Blaschitz M."/>
            <person name="Wagner L."/>
            <person name="Wewalka G."/>
            <person name="Sorschag S."/>
            <person name="Schmid D."/>
            <person name="Ruppitsch W."/>
        </authorList>
    </citation>
    <scope>NUCLEOTIDE SEQUENCE [LARGE SCALE GENOMIC DNA]</scope>
    <source>
        <strain evidence="3 4">974010_12</strain>
    </source>
</reference>
<keyword evidence="1" id="KW-0175">Coiled coil</keyword>
<evidence type="ECO:0000313" key="4">
    <source>
        <dbReference type="Proteomes" id="UP000093336"/>
    </source>
</evidence>
<keyword evidence="2" id="KW-1133">Transmembrane helix</keyword>
<accession>A0ABX2XS51</accession>
<proteinExistence type="predicted"/>
<gene>
    <name evidence="3" type="ORF">A8135_02945</name>
</gene>
<dbReference type="RefSeq" id="WP_065621012.1">
    <property type="nucleotide sequence ID" value="NZ_LYOZ01000037.1"/>
</dbReference>
<comment type="caution">
    <text evidence="3">The sequence shown here is derived from an EMBL/GenBank/DDBJ whole genome shotgun (WGS) entry which is preliminary data.</text>
</comment>
<feature type="coiled-coil region" evidence="1">
    <location>
        <begin position="181"/>
        <end position="208"/>
    </location>
</feature>
<feature type="transmembrane region" description="Helical" evidence="2">
    <location>
        <begin position="287"/>
        <end position="306"/>
    </location>
</feature>
<sequence length="319" mass="36045">MNKNKMLFELLAELIDVQIKKYVSLASRGVGPDARLNAALVYDEVKELLFFANLLLDEIQSNVDADRIDYTVFYTIFDQVKFYLEQEQLRAYAGRLLDDNNIHATVDERTSKQLHALAEIAEHADIDLSVASQPVTEIQKQCQYDSAKIACFILTLAKSVRENPSMVFDPKVPEHAQVILRRNALTRYHELANEIDELHQQCEEVLQGLPLKARFSSLTKEEAWARSADHKGQLTTLLKRYQGLTPDSCLFTSKHTWHEVASFSTKAGSGQSNKEVSLQSFFSNRRALLGGVAVAGIYVAALLYYFSTQFEEGYTAPKL</sequence>
<protein>
    <submittedName>
        <fullName evidence="3">Uncharacterized protein</fullName>
    </submittedName>
</protein>
<keyword evidence="2" id="KW-0812">Transmembrane</keyword>
<evidence type="ECO:0000256" key="1">
    <source>
        <dbReference type="SAM" id="Coils"/>
    </source>
</evidence>